<sequence>MKTRIVCMLLASALSAAAGAETVVVVSAKSAVATLSKEQVADLFVGKTQQLGGASAALVDQAELKEDFYSKATGRNAAQIKATWAKLLFTGKGNPPKEVSGNAEVKKFVAGNPAAIGYIDKAAVDGSVKVVLSLP</sequence>
<protein>
    <recommendedName>
        <fullName evidence="4">Phosphate ABC transporter substrate-binding protein</fullName>
    </recommendedName>
</protein>
<dbReference type="SUPFAM" id="SSF53850">
    <property type="entry name" value="Periplasmic binding protein-like II"/>
    <property type="match status" value="1"/>
</dbReference>
<dbReference type="RefSeq" id="WP_110390773.1">
    <property type="nucleotide sequence ID" value="NZ_DAOPYX010000203.1"/>
</dbReference>
<accession>A0A318KT55</accession>
<evidence type="ECO:0008006" key="4">
    <source>
        <dbReference type="Google" id="ProtNLM"/>
    </source>
</evidence>
<feature type="chain" id="PRO_5016431537" description="Phosphate ABC transporter substrate-binding protein" evidence="1">
    <location>
        <begin position="21"/>
        <end position="135"/>
    </location>
</feature>
<dbReference type="AlphaFoldDB" id="A0A318KT55"/>
<name>A0A318KT55_9NEIS</name>
<dbReference type="EMBL" id="QJKI01000009">
    <property type="protein sequence ID" value="PXX78856.1"/>
    <property type="molecule type" value="Genomic_DNA"/>
</dbReference>
<evidence type="ECO:0000313" key="3">
    <source>
        <dbReference type="Proteomes" id="UP000247555"/>
    </source>
</evidence>
<dbReference type="OrthoDB" id="5368589at2"/>
<dbReference type="Proteomes" id="UP000247555">
    <property type="component" value="Unassembled WGS sequence"/>
</dbReference>
<gene>
    <name evidence="2" type="ORF">DFR34_10980</name>
</gene>
<reference evidence="2 3" key="1">
    <citation type="submission" date="2018-05" db="EMBL/GenBank/DDBJ databases">
        <title>Genomic Encyclopedia of Type Strains, Phase IV (KMG-IV): sequencing the most valuable type-strain genomes for metagenomic binning, comparative biology and taxonomic classification.</title>
        <authorList>
            <person name="Goeker M."/>
        </authorList>
    </citation>
    <scope>NUCLEOTIDE SEQUENCE [LARGE SCALE GENOMIC DNA]</scope>
    <source>
        <strain evidence="2 3">DSM 29661</strain>
    </source>
</reference>
<keyword evidence="1" id="KW-0732">Signal</keyword>
<organism evidence="2 3">
    <name type="scientific">Rivihabitans pingtungensis</name>
    <dbReference type="NCBI Taxonomy" id="1054498"/>
    <lineage>
        <taxon>Bacteria</taxon>
        <taxon>Pseudomonadati</taxon>
        <taxon>Pseudomonadota</taxon>
        <taxon>Betaproteobacteria</taxon>
        <taxon>Neisseriales</taxon>
        <taxon>Aquaspirillaceae</taxon>
        <taxon>Rivihabitans</taxon>
    </lineage>
</organism>
<feature type="signal peptide" evidence="1">
    <location>
        <begin position="1"/>
        <end position="20"/>
    </location>
</feature>
<comment type="caution">
    <text evidence="2">The sequence shown here is derived from an EMBL/GenBank/DDBJ whole genome shotgun (WGS) entry which is preliminary data.</text>
</comment>
<dbReference type="Gene3D" id="3.40.190.10">
    <property type="entry name" value="Periplasmic binding protein-like II"/>
    <property type="match status" value="1"/>
</dbReference>
<evidence type="ECO:0000256" key="1">
    <source>
        <dbReference type="SAM" id="SignalP"/>
    </source>
</evidence>
<keyword evidence="3" id="KW-1185">Reference proteome</keyword>
<evidence type="ECO:0000313" key="2">
    <source>
        <dbReference type="EMBL" id="PXX78856.1"/>
    </source>
</evidence>
<proteinExistence type="predicted"/>